<dbReference type="Proteomes" id="UP000516235">
    <property type="component" value="Chromosome"/>
</dbReference>
<name>A0A7H0K0Q8_9CORY</name>
<gene>
    <name evidence="1" type="ORF">H7348_08720</name>
    <name evidence="2" type="ORF">IAU68_03665</name>
</gene>
<keyword evidence="4" id="KW-1185">Reference proteome</keyword>
<evidence type="ECO:0000313" key="2">
    <source>
        <dbReference type="EMBL" id="QNP90874.1"/>
    </source>
</evidence>
<accession>A0A7H0K0Q8</accession>
<proteinExistence type="predicted"/>
<dbReference type="Proteomes" id="UP000642876">
    <property type="component" value="Unassembled WGS sequence"/>
</dbReference>
<dbReference type="EMBL" id="CP061032">
    <property type="protein sequence ID" value="QNP90874.1"/>
    <property type="molecule type" value="Genomic_DNA"/>
</dbReference>
<organism evidence="2 3">
    <name type="scientific">Corynebacterium lujinxingii</name>
    <dbReference type="NCBI Taxonomy" id="2763010"/>
    <lineage>
        <taxon>Bacteria</taxon>
        <taxon>Bacillati</taxon>
        <taxon>Actinomycetota</taxon>
        <taxon>Actinomycetes</taxon>
        <taxon>Mycobacteriales</taxon>
        <taxon>Corynebacteriaceae</taxon>
        <taxon>Corynebacterium</taxon>
    </lineage>
</organism>
<sequence length="112" mass="12717">MSNRERAAEVIRQFLNGKEPHSTILRNRLDNTGLLAPDLSEIEFDEDGTWREDEEDPDILVLTKGLPNRFVGICLVDRDENRATIHARPVEETREFAHALLVAADTAEGKHK</sequence>
<dbReference type="RefSeq" id="WP_171194423.1">
    <property type="nucleotide sequence ID" value="NZ_CP061032.1"/>
</dbReference>
<evidence type="ECO:0000313" key="3">
    <source>
        <dbReference type="Proteomes" id="UP000516235"/>
    </source>
</evidence>
<dbReference type="AlphaFoldDB" id="A0A7H0K0Q8"/>
<evidence type="ECO:0000313" key="1">
    <source>
        <dbReference type="EMBL" id="MBC3179381.1"/>
    </source>
</evidence>
<protein>
    <submittedName>
        <fullName evidence="2">Uncharacterized protein</fullName>
    </submittedName>
</protein>
<evidence type="ECO:0000313" key="4">
    <source>
        <dbReference type="Proteomes" id="UP000642876"/>
    </source>
</evidence>
<reference evidence="3 4" key="1">
    <citation type="submission" date="2020-08" db="EMBL/GenBank/DDBJ databases">
        <title>novel species in genus Corynebacterium.</title>
        <authorList>
            <person name="Zhang G."/>
        </authorList>
    </citation>
    <scope>NUCLEOTIDE SEQUENCE [LARGE SCALE GENOMIC DNA]</scope>
    <source>
        <strain evidence="3 4">zg-917</strain>
        <strain evidence="2">Zg-917</strain>
    </source>
</reference>
<dbReference type="EMBL" id="JACMYE010000007">
    <property type="protein sequence ID" value="MBC3179381.1"/>
    <property type="molecule type" value="Genomic_DNA"/>
</dbReference>
<dbReference type="KEGG" id="cluj:IAU68_03665"/>